<feature type="non-terminal residue" evidence="2">
    <location>
        <position position="216"/>
    </location>
</feature>
<evidence type="ECO:0000313" key="2">
    <source>
        <dbReference type="EMBL" id="CAH2040454.1"/>
    </source>
</evidence>
<dbReference type="Proteomes" id="UP000837857">
    <property type="component" value="Chromosome 12"/>
</dbReference>
<keyword evidence="3" id="KW-1185">Reference proteome</keyword>
<protein>
    <submittedName>
        <fullName evidence="2">Uncharacterized protein</fullName>
    </submittedName>
</protein>
<evidence type="ECO:0000313" key="3">
    <source>
        <dbReference type="Proteomes" id="UP000837857"/>
    </source>
</evidence>
<name>A0ABN8HUZ9_9NEOP</name>
<feature type="region of interest" description="Disordered" evidence="1">
    <location>
        <begin position="43"/>
        <end position="93"/>
    </location>
</feature>
<proteinExistence type="predicted"/>
<reference evidence="2" key="1">
    <citation type="submission" date="2022-03" db="EMBL/GenBank/DDBJ databases">
        <authorList>
            <person name="Martin H S."/>
        </authorList>
    </citation>
    <scope>NUCLEOTIDE SEQUENCE</scope>
</reference>
<dbReference type="EMBL" id="OW152824">
    <property type="protein sequence ID" value="CAH2040454.1"/>
    <property type="molecule type" value="Genomic_DNA"/>
</dbReference>
<organism evidence="2 3">
    <name type="scientific">Iphiclides podalirius</name>
    <name type="common">scarce swallowtail</name>
    <dbReference type="NCBI Taxonomy" id="110791"/>
    <lineage>
        <taxon>Eukaryota</taxon>
        <taxon>Metazoa</taxon>
        <taxon>Ecdysozoa</taxon>
        <taxon>Arthropoda</taxon>
        <taxon>Hexapoda</taxon>
        <taxon>Insecta</taxon>
        <taxon>Pterygota</taxon>
        <taxon>Neoptera</taxon>
        <taxon>Endopterygota</taxon>
        <taxon>Lepidoptera</taxon>
        <taxon>Glossata</taxon>
        <taxon>Ditrysia</taxon>
        <taxon>Papilionoidea</taxon>
        <taxon>Papilionidae</taxon>
        <taxon>Papilioninae</taxon>
        <taxon>Iphiclides</taxon>
    </lineage>
</organism>
<gene>
    <name evidence="2" type="ORF">IPOD504_LOCUS2577</name>
</gene>
<feature type="compositionally biased region" description="Gly residues" evidence="1">
    <location>
        <begin position="82"/>
        <end position="93"/>
    </location>
</feature>
<evidence type="ECO:0000256" key="1">
    <source>
        <dbReference type="SAM" id="MobiDB-lite"/>
    </source>
</evidence>
<sequence>MNHGAVARTIGPRIIHIPNAPRTDGDDLRRAPALRTGISVTGFCSEESRPPKTNISRDGNGNVAGAERLRGRRYGRDEGGIEGRAGQGRGGGQPLMRRAVRCPHALALCLGLPNAKGGTELLSSGHPKKSAFNEILDNYLRTASKNIISDDSGAPSGYCSLERCGTSFLLSFVGRHMERMSVEYDVTPILATRLALSEPAGYRDHTEKRYSFIQAS</sequence>
<accession>A0ABN8HUZ9</accession>